<keyword evidence="2" id="KW-0812">Transmembrane</keyword>
<organism evidence="3 4">
    <name type="scientific">Sphingomonas ursincola</name>
    <dbReference type="NCBI Taxonomy" id="56361"/>
    <lineage>
        <taxon>Bacteria</taxon>
        <taxon>Pseudomonadati</taxon>
        <taxon>Pseudomonadota</taxon>
        <taxon>Alphaproteobacteria</taxon>
        <taxon>Sphingomonadales</taxon>
        <taxon>Sphingomonadaceae</taxon>
        <taxon>Sphingomonas</taxon>
    </lineage>
</organism>
<feature type="region of interest" description="Disordered" evidence="1">
    <location>
        <begin position="71"/>
        <end position="91"/>
    </location>
</feature>
<dbReference type="Proteomes" id="UP000589292">
    <property type="component" value="Unassembled WGS sequence"/>
</dbReference>
<dbReference type="AlphaFoldDB" id="A0A7V8RF41"/>
<keyword evidence="2" id="KW-0472">Membrane</keyword>
<dbReference type="RefSeq" id="WP_181267829.1">
    <property type="nucleotide sequence ID" value="NZ_BAAAGB010000001.1"/>
</dbReference>
<feature type="region of interest" description="Disordered" evidence="1">
    <location>
        <begin position="1"/>
        <end position="21"/>
    </location>
</feature>
<keyword evidence="4" id="KW-1185">Reference proteome</keyword>
<evidence type="ECO:0000313" key="3">
    <source>
        <dbReference type="EMBL" id="MBA1375311.1"/>
    </source>
</evidence>
<gene>
    <name evidence="3" type="ORF">FG486_13255</name>
</gene>
<protein>
    <submittedName>
        <fullName evidence="3">Uncharacterized protein</fullName>
    </submittedName>
</protein>
<feature type="compositionally biased region" description="Basic and acidic residues" evidence="1">
    <location>
        <begin position="9"/>
        <end position="21"/>
    </location>
</feature>
<dbReference type="EMBL" id="VDES01000002">
    <property type="protein sequence ID" value="MBA1375311.1"/>
    <property type="molecule type" value="Genomic_DNA"/>
</dbReference>
<comment type="caution">
    <text evidence="3">The sequence shown here is derived from an EMBL/GenBank/DDBJ whole genome shotgun (WGS) entry which is preliminary data.</text>
</comment>
<name>A0A7V8RF41_9SPHN</name>
<evidence type="ECO:0000256" key="2">
    <source>
        <dbReference type="SAM" id="Phobius"/>
    </source>
</evidence>
<reference evidence="3 4" key="1">
    <citation type="journal article" date="1994" name="Int. J. Syst. Bacteriol.">
        <title>Phylogenetic positions of novel aerobic, bacteriochlorophyll a-containing bacteria and description of Roseococcus thiosulfatophilus gen. nov., sp. nov., Erythromicrobium ramosum gen. nov., sp. nov., and Erythrobacter litoralis sp. nov.</title>
        <authorList>
            <person name="Yurkov V."/>
            <person name="Stackebrandt E."/>
            <person name="Holmes A."/>
            <person name="Fuerst J.A."/>
            <person name="Hugenholtz P."/>
            <person name="Golecki J."/>
            <person name="Gad'on N."/>
            <person name="Gorlenko V.M."/>
            <person name="Kompantseva E.I."/>
            <person name="Drews G."/>
        </authorList>
    </citation>
    <scope>NUCLEOTIDE SEQUENCE [LARGE SCALE GENOMIC DNA]</scope>
    <source>
        <strain evidence="3 4">KR-99</strain>
    </source>
</reference>
<proteinExistence type="predicted"/>
<evidence type="ECO:0000256" key="1">
    <source>
        <dbReference type="SAM" id="MobiDB-lite"/>
    </source>
</evidence>
<feature type="transmembrane region" description="Helical" evidence="2">
    <location>
        <begin position="41"/>
        <end position="61"/>
    </location>
</feature>
<accession>A0A7V8RF41</accession>
<sequence>MDDGPVTKSDADRQPMGDRSVKVFRSDSAHAKDLFIEPRLLVAYGLIVLIVSVIVAAIFYARHTSYTQVDRRQRQYQLDRQKRRETEKRGE</sequence>
<keyword evidence="2" id="KW-1133">Transmembrane helix</keyword>
<evidence type="ECO:0000313" key="4">
    <source>
        <dbReference type="Proteomes" id="UP000589292"/>
    </source>
</evidence>